<dbReference type="GO" id="GO:0003677">
    <property type="term" value="F:DNA binding"/>
    <property type="evidence" value="ECO:0007669"/>
    <property type="project" value="UniProtKB-KW"/>
</dbReference>
<keyword evidence="4" id="KW-0804">Transcription</keyword>
<evidence type="ECO:0000256" key="3">
    <source>
        <dbReference type="ARBA" id="ARBA00023125"/>
    </source>
</evidence>
<accession>A0A944QUP2</accession>
<keyword evidence="3" id="KW-0238">DNA-binding</keyword>
<dbReference type="Proteomes" id="UP000770889">
    <property type="component" value="Unassembled WGS sequence"/>
</dbReference>
<dbReference type="GO" id="GO:0006950">
    <property type="term" value="P:response to stress"/>
    <property type="evidence" value="ECO:0007669"/>
    <property type="project" value="TreeGrafter"/>
</dbReference>
<evidence type="ECO:0000256" key="2">
    <source>
        <dbReference type="ARBA" id="ARBA00023015"/>
    </source>
</evidence>
<evidence type="ECO:0000256" key="4">
    <source>
        <dbReference type="ARBA" id="ARBA00023163"/>
    </source>
</evidence>
<evidence type="ECO:0000259" key="5">
    <source>
        <dbReference type="PROSITE" id="PS50995"/>
    </source>
</evidence>
<dbReference type="InterPro" id="IPR023187">
    <property type="entry name" value="Tscrpt_reg_MarR-type_CS"/>
</dbReference>
<keyword evidence="2" id="KW-0805">Transcription regulation</keyword>
<comment type="caution">
    <text evidence="6">The sequence shown here is derived from an EMBL/GenBank/DDBJ whole genome shotgun (WGS) entry which is preliminary data.</text>
</comment>
<dbReference type="InterPro" id="IPR036388">
    <property type="entry name" value="WH-like_DNA-bd_sf"/>
</dbReference>
<dbReference type="InterPro" id="IPR000835">
    <property type="entry name" value="HTH_MarR-typ"/>
</dbReference>
<dbReference type="PROSITE" id="PS01117">
    <property type="entry name" value="HTH_MARR_1"/>
    <property type="match status" value="1"/>
</dbReference>
<evidence type="ECO:0000313" key="6">
    <source>
        <dbReference type="EMBL" id="MBT2990332.1"/>
    </source>
</evidence>
<feature type="domain" description="HTH marR-type" evidence="5">
    <location>
        <begin position="3"/>
        <end position="139"/>
    </location>
</feature>
<dbReference type="InterPro" id="IPR036390">
    <property type="entry name" value="WH_DNA-bd_sf"/>
</dbReference>
<dbReference type="InterPro" id="IPR039422">
    <property type="entry name" value="MarR/SlyA-like"/>
</dbReference>
<dbReference type="GO" id="GO:0003700">
    <property type="term" value="F:DNA-binding transcription factor activity"/>
    <property type="evidence" value="ECO:0007669"/>
    <property type="project" value="InterPro"/>
</dbReference>
<evidence type="ECO:0000313" key="7">
    <source>
        <dbReference type="Proteomes" id="UP000770889"/>
    </source>
</evidence>
<sequence length="188" mass="21061">MDARTLHTYLERIYNLLHRELRHSGSESGLQPTQLEALHYLSICNRYSNTPKGVTEYLGQTKGTVSQTLKVLERKEFLVKEVDKEDRRVIHLKITAKGKGALEKSVPAANFIRACQSLDAKTRQQLAGNLKTLLGSILQAGGSKSFGVCRTCRYNRDDGDGNFFCELVRAPLTRADVQLICREHVDAA</sequence>
<name>A0A944QUP2_9GAMM</name>
<dbReference type="GO" id="GO:0005737">
    <property type="term" value="C:cytoplasm"/>
    <property type="evidence" value="ECO:0007669"/>
    <property type="project" value="UniProtKB-SubCell"/>
</dbReference>
<gene>
    <name evidence="6" type="ORF">KME65_15360</name>
</gene>
<dbReference type="PROSITE" id="PS50995">
    <property type="entry name" value="HTH_MARR_2"/>
    <property type="match status" value="1"/>
</dbReference>
<dbReference type="SMART" id="SM00347">
    <property type="entry name" value="HTH_MARR"/>
    <property type="match status" value="1"/>
</dbReference>
<reference evidence="6 7" key="1">
    <citation type="submission" date="2021-05" db="EMBL/GenBank/DDBJ databases">
        <title>Genetic and Functional Diversity in Clade A Lucinid endosymbionts from the Bahamas.</title>
        <authorList>
            <person name="Giani N.M."/>
            <person name="Engel A.S."/>
            <person name="Campbell B.J."/>
        </authorList>
    </citation>
    <scope>NUCLEOTIDE SEQUENCE [LARGE SCALE GENOMIC DNA]</scope>
    <source>
        <strain evidence="6">LUC16012Gg_MoonRockCtena</strain>
    </source>
</reference>
<dbReference type="PANTHER" id="PTHR33164">
    <property type="entry name" value="TRANSCRIPTIONAL REGULATOR, MARR FAMILY"/>
    <property type="match status" value="1"/>
</dbReference>
<dbReference type="EMBL" id="JAHHGM010000016">
    <property type="protein sequence ID" value="MBT2990332.1"/>
    <property type="molecule type" value="Genomic_DNA"/>
</dbReference>
<organism evidence="6 7">
    <name type="scientific">Candidatus Thiodiazotropha taylori</name>
    <dbReference type="NCBI Taxonomy" id="2792791"/>
    <lineage>
        <taxon>Bacteria</taxon>
        <taxon>Pseudomonadati</taxon>
        <taxon>Pseudomonadota</taxon>
        <taxon>Gammaproteobacteria</taxon>
        <taxon>Chromatiales</taxon>
        <taxon>Sedimenticolaceae</taxon>
        <taxon>Candidatus Thiodiazotropha</taxon>
    </lineage>
</organism>
<dbReference type="PANTHER" id="PTHR33164:SF5">
    <property type="entry name" value="ORGANIC HYDROPEROXIDE RESISTANCE TRANSCRIPTIONAL REGULATOR"/>
    <property type="match status" value="1"/>
</dbReference>
<comment type="subcellular location">
    <subcellularLocation>
        <location evidence="1">Cytoplasm</location>
    </subcellularLocation>
</comment>
<dbReference type="Gene3D" id="1.10.10.10">
    <property type="entry name" value="Winged helix-like DNA-binding domain superfamily/Winged helix DNA-binding domain"/>
    <property type="match status" value="1"/>
</dbReference>
<proteinExistence type="predicted"/>
<dbReference type="SUPFAM" id="SSF46785">
    <property type="entry name" value="Winged helix' DNA-binding domain"/>
    <property type="match status" value="1"/>
</dbReference>
<evidence type="ECO:0000256" key="1">
    <source>
        <dbReference type="ARBA" id="ARBA00004496"/>
    </source>
</evidence>
<dbReference type="AlphaFoldDB" id="A0A944QUP2"/>
<protein>
    <submittedName>
        <fullName evidence="6">MarR family winged helix-turn-helix transcriptional regulator</fullName>
    </submittedName>
</protein>
<dbReference type="Pfam" id="PF12802">
    <property type="entry name" value="MarR_2"/>
    <property type="match status" value="1"/>
</dbReference>